<dbReference type="InterPro" id="IPR004089">
    <property type="entry name" value="MCPsignal_dom"/>
</dbReference>
<dbReference type="SMART" id="SM00283">
    <property type="entry name" value="MA"/>
    <property type="match status" value="1"/>
</dbReference>
<sequence>MTLLVLSLALALFHWVWLMTVVALACCLRLQKLTSHHLQQQLLQNAQWQSALHTSEQQAVADHESVVAETQLLATLITQLGFGQKLGDQSVNQLVEDFNLLYVSLGQSMQLAQSAAQRFEPGQDSFAATSEMSLAQVLQMLQQALQRKSLLLESNQQVAQAAGALKNQTEIIQRISKEITLLSLNASIEAARAGEAGRGFSVVAERVRELSDTTSQAANDIISRMQTLMQAIDGSSSQLQCSGEMDEQLMADANRQIGTVLSGFSLMTRELCGTIGQLEQTQLQVQHKLEDAVRNFQFQDRVSQRLTHVISAMQQLQNLRADSAVIQRDDLEQLGINLYQSYTMQDERELHQAAVPGERSEHSQQDITFF</sequence>
<evidence type="ECO:0000313" key="5">
    <source>
        <dbReference type="EMBL" id="MFC0048316.1"/>
    </source>
</evidence>
<accession>A0ABV6BBR4</accession>
<keyword evidence="2 3" id="KW-0807">Transducer</keyword>
<evidence type="ECO:0000256" key="3">
    <source>
        <dbReference type="PROSITE-ProRule" id="PRU00284"/>
    </source>
</evidence>
<organism evidence="5 6">
    <name type="scientific">Rheinheimera tilapiae</name>
    <dbReference type="NCBI Taxonomy" id="875043"/>
    <lineage>
        <taxon>Bacteria</taxon>
        <taxon>Pseudomonadati</taxon>
        <taxon>Pseudomonadota</taxon>
        <taxon>Gammaproteobacteria</taxon>
        <taxon>Chromatiales</taxon>
        <taxon>Chromatiaceae</taxon>
        <taxon>Rheinheimera</taxon>
    </lineage>
</organism>
<evidence type="ECO:0000313" key="6">
    <source>
        <dbReference type="Proteomes" id="UP001589813"/>
    </source>
</evidence>
<dbReference type="Pfam" id="PF00015">
    <property type="entry name" value="MCPsignal"/>
    <property type="match status" value="1"/>
</dbReference>
<gene>
    <name evidence="5" type="ORF">ACFFJP_08445</name>
</gene>
<name>A0ABV6BBR4_9GAMM</name>
<feature type="domain" description="Methyl-accepting transducer" evidence="4">
    <location>
        <begin position="62"/>
        <end position="300"/>
    </location>
</feature>
<comment type="subcellular location">
    <subcellularLocation>
        <location evidence="1">Membrane</location>
    </subcellularLocation>
</comment>
<evidence type="ECO:0000256" key="1">
    <source>
        <dbReference type="ARBA" id="ARBA00004370"/>
    </source>
</evidence>
<dbReference type="Proteomes" id="UP001589813">
    <property type="component" value="Unassembled WGS sequence"/>
</dbReference>
<evidence type="ECO:0000259" key="4">
    <source>
        <dbReference type="PROSITE" id="PS50111"/>
    </source>
</evidence>
<dbReference type="PANTHER" id="PTHR32089">
    <property type="entry name" value="METHYL-ACCEPTING CHEMOTAXIS PROTEIN MCPB"/>
    <property type="match status" value="1"/>
</dbReference>
<dbReference type="EMBL" id="JBHLXP010000001">
    <property type="protein sequence ID" value="MFC0048316.1"/>
    <property type="molecule type" value="Genomic_DNA"/>
</dbReference>
<dbReference type="PROSITE" id="PS50111">
    <property type="entry name" value="CHEMOTAXIS_TRANSDUC_2"/>
    <property type="match status" value="1"/>
</dbReference>
<proteinExistence type="predicted"/>
<keyword evidence="6" id="KW-1185">Reference proteome</keyword>
<dbReference type="RefSeq" id="WP_377242388.1">
    <property type="nucleotide sequence ID" value="NZ_JBHLXP010000001.1"/>
</dbReference>
<evidence type="ECO:0000256" key="2">
    <source>
        <dbReference type="ARBA" id="ARBA00023224"/>
    </source>
</evidence>
<reference evidence="5 6" key="1">
    <citation type="submission" date="2024-09" db="EMBL/GenBank/DDBJ databases">
        <authorList>
            <person name="Sun Q."/>
            <person name="Mori K."/>
        </authorList>
    </citation>
    <scope>NUCLEOTIDE SEQUENCE [LARGE SCALE GENOMIC DNA]</scope>
    <source>
        <strain evidence="5 6">KCTC 23315</strain>
    </source>
</reference>
<protein>
    <submittedName>
        <fullName evidence="5">Methyl-accepting chemotaxis protein</fullName>
    </submittedName>
</protein>
<dbReference type="Gene3D" id="1.10.287.950">
    <property type="entry name" value="Methyl-accepting chemotaxis protein"/>
    <property type="match status" value="1"/>
</dbReference>
<dbReference type="PANTHER" id="PTHR32089:SF112">
    <property type="entry name" value="LYSOZYME-LIKE PROTEIN-RELATED"/>
    <property type="match status" value="1"/>
</dbReference>
<dbReference type="SUPFAM" id="SSF58104">
    <property type="entry name" value="Methyl-accepting chemotaxis protein (MCP) signaling domain"/>
    <property type="match status" value="1"/>
</dbReference>
<comment type="caution">
    <text evidence="5">The sequence shown here is derived from an EMBL/GenBank/DDBJ whole genome shotgun (WGS) entry which is preliminary data.</text>
</comment>